<dbReference type="RefSeq" id="WP_201627670.1">
    <property type="nucleotide sequence ID" value="NZ_CP068114.1"/>
</dbReference>
<proteinExistence type="predicted"/>
<feature type="transmembrane region" description="Helical" evidence="1">
    <location>
        <begin position="117"/>
        <end position="137"/>
    </location>
</feature>
<feature type="transmembrane region" description="Helical" evidence="1">
    <location>
        <begin position="24"/>
        <end position="43"/>
    </location>
</feature>
<organism evidence="2 3">
    <name type="scientific">Fusobacterium canifelinum</name>
    <dbReference type="NCBI Taxonomy" id="285729"/>
    <lineage>
        <taxon>Bacteria</taxon>
        <taxon>Fusobacteriati</taxon>
        <taxon>Fusobacteriota</taxon>
        <taxon>Fusobacteriia</taxon>
        <taxon>Fusobacteriales</taxon>
        <taxon>Fusobacteriaceae</taxon>
        <taxon>Fusobacterium</taxon>
    </lineage>
</organism>
<evidence type="ECO:0000313" key="3">
    <source>
        <dbReference type="Proteomes" id="UP000595375"/>
    </source>
</evidence>
<keyword evidence="1" id="KW-1133">Transmembrane helix</keyword>
<dbReference type="Proteomes" id="UP000595375">
    <property type="component" value="Chromosome"/>
</dbReference>
<evidence type="ECO:0000256" key="1">
    <source>
        <dbReference type="SAM" id="Phobius"/>
    </source>
</evidence>
<protein>
    <submittedName>
        <fullName evidence="2">Uncharacterized protein</fullName>
    </submittedName>
</protein>
<accession>A0ABX7CI58</accession>
<gene>
    <name evidence="2" type="ORF">I6I83_03585</name>
</gene>
<keyword evidence="1" id="KW-0472">Membrane</keyword>
<name>A0ABX7CI58_9FUSO</name>
<keyword evidence="1" id="KW-0812">Transmembrane</keyword>
<reference evidence="2 3" key="1">
    <citation type="submission" date="2021-01" db="EMBL/GenBank/DDBJ databases">
        <title>FDA dAtabase for Regulatory Grade micrObial Sequences (FDA-ARGOS): Supporting development and validation of Infectious Disease Dx tests.</title>
        <authorList>
            <person name="Sproer C."/>
            <person name="Gronow S."/>
            <person name="Severitt S."/>
            <person name="Schroder I."/>
            <person name="Tallon L."/>
            <person name="Sadzewicz L."/>
            <person name="Zhao X."/>
            <person name="Boylan J."/>
            <person name="Ott S."/>
            <person name="Bowen H."/>
            <person name="Vavikolanu K."/>
            <person name="Mehta A."/>
            <person name="Aluvathingal J."/>
            <person name="Nadendla S."/>
            <person name="Lowell S."/>
            <person name="Myers T."/>
            <person name="Yan Y."/>
            <person name="Sichtig H."/>
        </authorList>
    </citation>
    <scope>NUCLEOTIDE SEQUENCE [LARGE SCALE GENOMIC DNA]</scope>
    <source>
        <strain evidence="2 3">FDAARGOS_1126</strain>
    </source>
</reference>
<feature type="transmembrane region" description="Helical" evidence="1">
    <location>
        <begin position="55"/>
        <end position="79"/>
    </location>
</feature>
<keyword evidence="3" id="KW-1185">Reference proteome</keyword>
<dbReference type="EMBL" id="CP068114">
    <property type="protein sequence ID" value="QQS88227.1"/>
    <property type="molecule type" value="Genomic_DNA"/>
</dbReference>
<evidence type="ECO:0000313" key="2">
    <source>
        <dbReference type="EMBL" id="QQS88227.1"/>
    </source>
</evidence>
<sequence length="190" mass="22745">MEFLRPKIIVKKDEEGNYILKKKANISLILSLLILFFFIFKGLKRMEKMEYLFNIEYIGTNIVAFFIFFLYFYVICIFFSKEIFEFKNKEIKIKKYFLFFCYLKKTIKIKEIVKIKYISTGGIFSVILSILLAGIFFKDNIQIQANTGLDEDEAFYFGAIIGFEGYRKFCEIFRKVTKRDRANIYFIEGR</sequence>